<keyword evidence="2 3" id="KW-0808">Transferase</keyword>
<comment type="caution">
    <text evidence="3">The sequence shown here is derived from an EMBL/GenBank/DDBJ whole genome shotgun (WGS) entry which is preliminary data.</text>
</comment>
<gene>
    <name evidence="3" type="ORF">DFO77_12248</name>
</gene>
<organism evidence="3 4">
    <name type="scientific">Marinilabilia salmonicolor</name>
    <dbReference type="NCBI Taxonomy" id="989"/>
    <lineage>
        <taxon>Bacteria</taxon>
        <taxon>Pseudomonadati</taxon>
        <taxon>Bacteroidota</taxon>
        <taxon>Bacteroidia</taxon>
        <taxon>Marinilabiliales</taxon>
        <taxon>Marinilabiliaceae</taxon>
        <taxon>Marinilabilia</taxon>
    </lineage>
</organism>
<dbReference type="SUPFAM" id="SSF51161">
    <property type="entry name" value="Trimeric LpxA-like enzymes"/>
    <property type="match status" value="1"/>
</dbReference>
<dbReference type="EMBL" id="QPIZ01000022">
    <property type="protein sequence ID" value="RCW30398.1"/>
    <property type="molecule type" value="Genomic_DNA"/>
</dbReference>
<reference evidence="3 4" key="1">
    <citation type="submission" date="2018-07" db="EMBL/GenBank/DDBJ databases">
        <title>Freshwater and sediment microbial communities from various areas in North America, analyzing microbe dynamics in response to fracking.</title>
        <authorList>
            <person name="Lamendella R."/>
        </authorList>
    </citation>
    <scope>NUCLEOTIDE SEQUENCE [LARGE SCALE GENOMIC DNA]</scope>
    <source>
        <strain evidence="3 4">160A</strain>
    </source>
</reference>
<dbReference type="CDD" id="cd04647">
    <property type="entry name" value="LbH_MAT_like"/>
    <property type="match status" value="1"/>
</dbReference>
<dbReference type="Pfam" id="PF00132">
    <property type="entry name" value="Hexapep"/>
    <property type="match status" value="1"/>
</dbReference>
<dbReference type="GO" id="GO:0008374">
    <property type="term" value="F:O-acyltransferase activity"/>
    <property type="evidence" value="ECO:0007669"/>
    <property type="project" value="TreeGrafter"/>
</dbReference>
<keyword evidence="4" id="KW-1185">Reference proteome</keyword>
<dbReference type="InterPro" id="IPR051159">
    <property type="entry name" value="Hexapeptide_acetyltransf"/>
</dbReference>
<proteinExistence type="inferred from homology"/>
<evidence type="ECO:0000313" key="3">
    <source>
        <dbReference type="EMBL" id="RCW30398.1"/>
    </source>
</evidence>
<protein>
    <submittedName>
        <fullName evidence="3">Transferase family hexapeptide repeat protein</fullName>
    </submittedName>
</protein>
<dbReference type="InterPro" id="IPR001451">
    <property type="entry name" value="Hexapep"/>
</dbReference>
<dbReference type="AlphaFoldDB" id="A0A368UNL9"/>
<dbReference type="PANTHER" id="PTHR23416:SF23">
    <property type="entry name" value="ACETYLTRANSFERASE C18B11.09C-RELATED"/>
    <property type="match status" value="1"/>
</dbReference>
<comment type="similarity">
    <text evidence="1">Belongs to the transferase hexapeptide repeat family.</text>
</comment>
<evidence type="ECO:0000256" key="2">
    <source>
        <dbReference type="ARBA" id="ARBA00022679"/>
    </source>
</evidence>
<dbReference type="GO" id="GO:0005829">
    <property type="term" value="C:cytosol"/>
    <property type="evidence" value="ECO:0007669"/>
    <property type="project" value="TreeGrafter"/>
</dbReference>
<sequence length="203" mass="23008">MTKEEKTKNGLFSFLNWVDSTFFRWIVKIVYPQYKRPRAGYMKHYKVLYDYIFMQKIMGFNRMVPWPVDFRSKVRGWRCIQKGIMCDPGDSPGVYINAFGGLKLGDNVGIAPNVTIVTTNHNKYDQRKTSPIKGVEIGNNVWIGANSVILPGSKIGDEVTIGAGCVISGEIPSKSTVTRGDGVIKIIPKTKNYEWDIYQEKLT</sequence>
<dbReference type="Proteomes" id="UP000252733">
    <property type="component" value="Unassembled WGS sequence"/>
</dbReference>
<dbReference type="Gene3D" id="2.160.10.10">
    <property type="entry name" value="Hexapeptide repeat proteins"/>
    <property type="match status" value="1"/>
</dbReference>
<name>A0A368UNL9_9BACT</name>
<dbReference type="InterPro" id="IPR011004">
    <property type="entry name" value="Trimer_LpxA-like_sf"/>
</dbReference>
<accession>A0A368UNL9</accession>
<dbReference type="PANTHER" id="PTHR23416">
    <property type="entry name" value="SIALIC ACID SYNTHASE-RELATED"/>
    <property type="match status" value="1"/>
</dbReference>
<evidence type="ECO:0000313" key="4">
    <source>
        <dbReference type="Proteomes" id="UP000252733"/>
    </source>
</evidence>
<dbReference type="RefSeq" id="WP_258861644.1">
    <property type="nucleotide sequence ID" value="NZ_QPIZ01000022.1"/>
</dbReference>
<evidence type="ECO:0000256" key="1">
    <source>
        <dbReference type="ARBA" id="ARBA00007274"/>
    </source>
</evidence>